<keyword evidence="1" id="KW-0812">Transmembrane</keyword>
<evidence type="ECO:0000256" key="1">
    <source>
        <dbReference type="SAM" id="Phobius"/>
    </source>
</evidence>
<feature type="transmembrane region" description="Helical" evidence="1">
    <location>
        <begin position="141"/>
        <end position="161"/>
    </location>
</feature>
<feature type="transmembrane region" description="Helical" evidence="1">
    <location>
        <begin position="47"/>
        <end position="69"/>
    </location>
</feature>
<dbReference type="KEGG" id="tbg:TbgDal_XI15220"/>
<reference evidence="3" key="1">
    <citation type="journal article" date="2010" name="PLoS Negl. Trop. Dis.">
        <title>The genome sequence of Trypanosoma brucei gambiense, causative agent of chronic human african trypanosomiasis.</title>
        <authorList>
            <person name="Jackson A.P."/>
            <person name="Sanders M."/>
            <person name="Berry A."/>
            <person name="McQuillan J."/>
            <person name="Aslett M.A."/>
            <person name="Quail M.A."/>
            <person name="Chukualim B."/>
            <person name="Capewell P."/>
            <person name="MacLeod A."/>
            <person name="Melville S.E."/>
            <person name="Gibson W."/>
            <person name="Barry J.D."/>
            <person name="Berriman M."/>
            <person name="Hertz-Fowler C."/>
        </authorList>
    </citation>
    <scope>NUCLEOTIDE SEQUENCE [LARGE SCALE GENOMIC DNA]</scope>
    <source>
        <strain evidence="3">MHOM/CI/86/DAL972</strain>
    </source>
</reference>
<evidence type="ECO:0000313" key="3">
    <source>
        <dbReference type="Proteomes" id="UP000002316"/>
    </source>
</evidence>
<dbReference type="RefSeq" id="XP_011780667.1">
    <property type="nucleotide sequence ID" value="XM_011782365.1"/>
</dbReference>
<protein>
    <submittedName>
        <fullName evidence="2">Uncharacterized protein</fullName>
    </submittedName>
</protein>
<evidence type="ECO:0000313" key="2">
    <source>
        <dbReference type="EMBL" id="CBH18403.1"/>
    </source>
</evidence>
<accession>D0A9Q2</accession>
<dbReference type="VEuPathDB" id="TriTrypDB:Tbg972.11.15220"/>
<dbReference type="EMBL" id="FN554974">
    <property type="protein sequence ID" value="CBH18403.1"/>
    <property type="molecule type" value="Genomic_DNA"/>
</dbReference>
<dbReference type="AlphaFoldDB" id="D0A9Q2"/>
<gene>
    <name evidence="2" type="ORF">TbgDal_XI15220</name>
</gene>
<proteinExistence type="predicted"/>
<name>D0A9Q2_TRYB9</name>
<sequence length="179" mass="20844">MHFQELKKIIIIKAPPCYSYLLNPFLQYASDILCGELQMCTSMNTSFIQVLFLPFCAYILFSFGVVAVLSHTWVGIFIVSVCAMCIFFSVFISDSCCLLFSFLQFWFFSFFPREKGEKNIIHQTQYEMRKGASPAKGLSPASFSTSFSFFFCIMFCFYFSLKNRSPGTRRVRLYNQRRK</sequence>
<keyword evidence="1" id="KW-1133">Transmembrane helix</keyword>
<organism evidence="2 3">
    <name type="scientific">Trypanosoma brucei gambiense (strain MHOM/CI/86/DAL972)</name>
    <dbReference type="NCBI Taxonomy" id="679716"/>
    <lineage>
        <taxon>Eukaryota</taxon>
        <taxon>Discoba</taxon>
        <taxon>Euglenozoa</taxon>
        <taxon>Kinetoplastea</taxon>
        <taxon>Metakinetoplastina</taxon>
        <taxon>Trypanosomatida</taxon>
        <taxon>Trypanosomatidae</taxon>
        <taxon>Trypanosoma</taxon>
    </lineage>
</organism>
<feature type="transmembrane region" description="Helical" evidence="1">
    <location>
        <begin position="76"/>
        <end position="107"/>
    </location>
</feature>
<dbReference type="GeneID" id="23866712"/>
<keyword evidence="1" id="KW-0472">Membrane</keyword>
<dbReference type="Proteomes" id="UP000002316">
    <property type="component" value="Chromosome 11"/>
</dbReference>